<organism evidence="1">
    <name type="scientific">Amphimedon queenslandica</name>
    <name type="common">Sponge</name>
    <dbReference type="NCBI Taxonomy" id="400682"/>
    <lineage>
        <taxon>Eukaryota</taxon>
        <taxon>Metazoa</taxon>
        <taxon>Porifera</taxon>
        <taxon>Demospongiae</taxon>
        <taxon>Heteroscleromorpha</taxon>
        <taxon>Haplosclerida</taxon>
        <taxon>Niphatidae</taxon>
        <taxon>Amphimedon</taxon>
    </lineage>
</organism>
<dbReference type="PANTHER" id="PTHR31424:SF3">
    <property type="entry name" value="RING-TYPE DOMAIN-CONTAINING PROTEIN"/>
    <property type="match status" value="1"/>
</dbReference>
<reference evidence="1" key="1">
    <citation type="submission" date="2017-05" db="UniProtKB">
        <authorList>
            <consortium name="EnsemblMetazoa"/>
        </authorList>
    </citation>
    <scope>IDENTIFICATION</scope>
</reference>
<name>A0A1X7T8W8_AMPQE</name>
<accession>A0A1X7T8W8</accession>
<dbReference type="EnsemblMetazoa" id="Aqu2.1.10994_001">
    <property type="protein sequence ID" value="Aqu2.1.10994_001"/>
    <property type="gene ID" value="Aqu2.1.10994"/>
</dbReference>
<sequence length="205" mass="23987">NYTFAVIKGKESYHLMKEELAPVLVEVNQIIQRGYLIIKGKRIEINLLLGGDYKVWKCDGRRGKESFDWTTLRGNDKKILLTKLPCKLPHLLPRKGNEVMKLWEGYQKSNVTPYIHFLHKHVPKMIARHNGIKRFTGQGVEKNNDNARRHYQSSNHFDPPKEVLLTEKRLSKLSHTARSKRPYEKADIEYWNNGILVKRARTVSE</sequence>
<dbReference type="OrthoDB" id="6149706at2759"/>
<dbReference type="InParanoid" id="A0A1X7T8W8"/>
<dbReference type="PANTHER" id="PTHR31424">
    <property type="entry name" value="PROTEIN CBG23806"/>
    <property type="match status" value="1"/>
</dbReference>
<evidence type="ECO:0000313" key="1">
    <source>
        <dbReference type="EnsemblMetazoa" id="Aqu2.1.10994_001"/>
    </source>
</evidence>
<protein>
    <submittedName>
        <fullName evidence="1">Uncharacterized protein</fullName>
    </submittedName>
</protein>
<proteinExistence type="predicted"/>
<dbReference type="AlphaFoldDB" id="A0A1X7T8W8"/>